<reference evidence="5 6" key="1">
    <citation type="submission" date="2023-05" db="EMBL/GenBank/DDBJ databases">
        <title>A 100% complete, gapless, phased diploid assembly of the Scenedesmus obliquus UTEX 3031 genome.</title>
        <authorList>
            <person name="Biondi T.C."/>
            <person name="Hanschen E.R."/>
            <person name="Kwon T."/>
            <person name="Eng W."/>
            <person name="Kruse C.P.S."/>
            <person name="Koehler S.I."/>
            <person name="Kunde Y."/>
            <person name="Gleasner C.D."/>
            <person name="You Mak K.T."/>
            <person name="Polle J."/>
            <person name="Hovde B.T."/>
            <person name="Starkenburg S.R."/>
        </authorList>
    </citation>
    <scope>NUCLEOTIDE SEQUENCE [LARGE SCALE GENOMIC DNA]</scope>
    <source>
        <strain evidence="5 6">DOE0152z</strain>
    </source>
</reference>
<dbReference type="CDD" id="cd01991">
    <property type="entry name" value="Asn_synthase_B_C"/>
    <property type="match status" value="1"/>
</dbReference>
<evidence type="ECO:0000256" key="2">
    <source>
        <dbReference type="ARBA" id="ARBA00022888"/>
    </source>
</evidence>
<evidence type="ECO:0000256" key="3">
    <source>
        <dbReference type="ARBA" id="ARBA00022962"/>
    </source>
</evidence>
<dbReference type="Proteomes" id="UP001244341">
    <property type="component" value="Chromosome 10b"/>
</dbReference>
<dbReference type="InterPro" id="IPR001962">
    <property type="entry name" value="Asn_synthase"/>
</dbReference>
<dbReference type="PANTHER" id="PTHR45937:SF1">
    <property type="entry name" value="ASPARAGINE SYNTHETASE DOMAIN-CONTAINING PROTEIN 1"/>
    <property type="match status" value="1"/>
</dbReference>
<dbReference type="Pfam" id="PF00733">
    <property type="entry name" value="Asn_synthase"/>
    <property type="match status" value="1"/>
</dbReference>
<organism evidence="5 6">
    <name type="scientific">Tetradesmus obliquus</name>
    <name type="common">Green alga</name>
    <name type="synonym">Acutodesmus obliquus</name>
    <dbReference type="NCBI Taxonomy" id="3088"/>
    <lineage>
        <taxon>Eukaryota</taxon>
        <taxon>Viridiplantae</taxon>
        <taxon>Chlorophyta</taxon>
        <taxon>core chlorophytes</taxon>
        <taxon>Chlorophyceae</taxon>
        <taxon>CS clade</taxon>
        <taxon>Sphaeropleales</taxon>
        <taxon>Scenedesmaceae</taxon>
        <taxon>Tetradesmus</taxon>
    </lineage>
</organism>
<keyword evidence="1" id="KW-0028">Amino-acid biosynthesis</keyword>
<dbReference type="PANTHER" id="PTHR45937">
    <property type="entry name" value="ASPARAGINE SYNTHETASE DOMAIN-CONTAINING PROTEIN 1"/>
    <property type="match status" value="1"/>
</dbReference>
<accession>A0ABY8UC55</accession>
<evidence type="ECO:0000256" key="1">
    <source>
        <dbReference type="ARBA" id="ARBA00022605"/>
    </source>
</evidence>
<dbReference type="Gene3D" id="3.40.50.620">
    <property type="entry name" value="HUPs"/>
    <property type="match status" value="1"/>
</dbReference>
<protein>
    <recommendedName>
        <fullName evidence="4">Asparagine synthetase domain-containing protein</fullName>
    </recommendedName>
</protein>
<gene>
    <name evidence="5" type="ORF">OEZ85_003558</name>
</gene>
<dbReference type="InterPro" id="IPR051857">
    <property type="entry name" value="Asn_synthetase_domain"/>
</dbReference>
<evidence type="ECO:0000313" key="5">
    <source>
        <dbReference type="EMBL" id="WIA18885.1"/>
    </source>
</evidence>
<keyword evidence="2" id="KW-0061">Asparagine biosynthesis</keyword>
<dbReference type="EMBL" id="CP126217">
    <property type="protein sequence ID" value="WIA18885.1"/>
    <property type="molecule type" value="Genomic_DNA"/>
</dbReference>
<keyword evidence="6" id="KW-1185">Reference proteome</keyword>
<keyword evidence="3" id="KW-0315">Glutamine amidotransferase</keyword>
<sequence>MCGTLLVAAAVDSEQQAPEYVQQCAAAFEAGLRARGPDHLGTKQVFVPAASSSTASAATRTLWFGRDWLGRRSLLMRREAGGGSSSSSSSDDQQPMQHLPIDLSNVCFVGGASPDRLAAHSALLELAAFAPQRQWRLIEVNSSLEEVDQHAQHIRSLLHPAGTVMDLNIGAALWLAARAEGQRVLLPVCSNNEQCGGYGRHRTRFRLGSWQGLADELAVDVKRLWIRNLGRDDRLVADHGREGRHPFLDEVLMAGLLGMPLQLLADLSKPPGTGDKVILRQALASLGLPLAAAREKRAIQFGSRIGKLSNMREFGSNRKANMMSAGQVHISKLPKSAGP</sequence>
<name>A0ABY8UC55_TETOB</name>
<dbReference type="SUPFAM" id="SSF52402">
    <property type="entry name" value="Adenine nucleotide alpha hydrolases-like"/>
    <property type="match status" value="1"/>
</dbReference>
<proteinExistence type="predicted"/>
<feature type="domain" description="Asparagine synthetase" evidence="4">
    <location>
        <begin position="205"/>
        <end position="300"/>
    </location>
</feature>
<dbReference type="InterPro" id="IPR014729">
    <property type="entry name" value="Rossmann-like_a/b/a_fold"/>
</dbReference>
<evidence type="ECO:0000313" key="6">
    <source>
        <dbReference type="Proteomes" id="UP001244341"/>
    </source>
</evidence>
<evidence type="ECO:0000259" key="4">
    <source>
        <dbReference type="Pfam" id="PF00733"/>
    </source>
</evidence>